<evidence type="ECO:0000313" key="10">
    <source>
        <dbReference type="Proteomes" id="UP001583177"/>
    </source>
</evidence>
<keyword evidence="5" id="KW-0560">Oxidoreductase</keyword>
<keyword evidence="4" id="KW-0479">Metal-binding</keyword>
<dbReference type="InterPro" id="IPR050121">
    <property type="entry name" value="Cytochrome_P450_monoxygenase"/>
</dbReference>
<keyword evidence="3" id="KW-0349">Heme</keyword>
<name>A0ABR3X2Y2_9PEZI</name>
<keyword evidence="10" id="KW-1185">Reference proteome</keyword>
<evidence type="ECO:0008006" key="11">
    <source>
        <dbReference type="Google" id="ProtNLM"/>
    </source>
</evidence>
<proteinExistence type="inferred from homology"/>
<evidence type="ECO:0000256" key="8">
    <source>
        <dbReference type="SAM" id="Phobius"/>
    </source>
</evidence>
<keyword evidence="8" id="KW-1133">Transmembrane helix</keyword>
<evidence type="ECO:0000256" key="2">
    <source>
        <dbReference type="ARBA" id="ARBA00010617"/>
    </source>
</evidence>
<dbReference type="PANTHER" id="PTHR24305">
    <property type="entry name" value="CYTOCHROME P450"/>
    <property type="match status" value="1"/>
</dbReference>
<evidence type="ECO:0000256" key="4">
    <source>
        <dbReference type="ARBA" id="ARBA00022723"/>
    </source>
</evidence>
<evidence type="ECO:0000256" key="3">
    <source>
        <dbReference type="ARBA" id="ARBA00022617"/>
    </source>
</evidence>
<keyword evidence="6" id="KW-0408">Iron</keyword>
<evidence type="ECO:0000256" key="5">
    <source>
        <dbReference type="ARBA" id="ARBA00023002"/>
    </source>
</evidence>
<organism evidence="9 10">
    <name type="scientific">Diaporthe australafricana</name>
    <dbReference type="NCBI Taxonomy" id="127596"/>
    <lineage>
        <taxon>Eukaryota</taxon>
        <taxon>Fungi</taxon>
        <taxon>Dikarya</taxon>
        <taxon>Ascomycota</taxon>
        <taxon>Pezizomycotina</taxon>
        <taxon>Sordariomycetes</taxon>
        <taxon>Sordariomycetidae</taxon>
        <taxon>Diaporthales</taxon>
        <taxon>Diaporthaceae</taxon>
        <taxon>Diaporthe</taxon>
    </lineage>
</organism>
<evidence type="ECO:0000256" key="7">
    <source>
        <dbReference type="ARBA" id="ARBA00023033"/>
    </source>
</evidence>
<keyword evidence="7" id="KW-0503">Monooxygenase</keyword>
<accession>A0ABR3X2Y2</accession>
<dbReference type="PANTHER" id="PTHR24305:SF77">
    <property type="entry name" value="CYTOCHROME P450 MONOOXYGENASE"/>
    <property type="match status" value="1"/>
</dbReference>
<feature type="transmembrane region" description="Helical" evidence="8">
    <location>
        <begin position="14"/>
        <end position="34"/>
    </location>
</feature>
<dbReference type="Proteomes" id="UP001583177">
    <property type="component" value="Unassembled WGS sequence"/>
</dbReference>
<dbReference type="Gene3D" id="1.10.630.10">
    <property type="entry name" value="Cytochrome P450"/>
    <property type="match status" value="1"/>
</dbReference>
<reference evidence="9 10" key="1">
    <citation type="journal article" date="2024" name="IMA Fungus">
        <title>IMA Genome - F19 : A genome assembly and annotation guide to empower mycologists, including annotated draft genome sequences of Ceratocystis pirilliformis, Diaporthe australafricana, Fusarium ophioides, Paecilomyces lecythidis, and Sporothrix stenoceras.</title>
        <authorList>
            <person name="Aylward J."/>
            <person name="Wilson A.M."/>
            <person name="Visagie C.M."/>
            <person name="Spraker J."/>
            <person name="Barnes I."/>
            <person name="Buitendag C."/>
            <person name="Ceriani C."/>
            <person name="Del Mar Angel L."/>
            <person name="du Plessis D."/>
            <person name="Fuchs T."/>
            <person name="Gasser K."/>
            <person name="Kramer D."/>
            <person name="Li W."/>
            <person name="Munsamy K."/>
            <person name="Piso A."/>
            <person name="Price J.L."/>
            <person name="Sonnekus B."/>
            <person name="Thomas C."/>
            <person name="van der Nest A."/>
            <person name="van Dijk A."/>
            <person name="van Heerden A."/>
            <person name="van Vuuren N."/>
            <person name="Yilmaz N."/>
            <person name="Duong T.A."/>
            <person name="van der Merwe N.A."/>
            <person name="Wingfield M.J."/>
            <person name="Wingfield B.D."/>
        </authorList>
    </citation>
    <scope>NUCLEOTIDE SEQUENCE [LARGE SCALE GENOMIC DNA]</scope>
    <source>
        <strain evidence="9 10">CMW 18300</strain>
    </source>
</reference>
<dbReference type="SUPFAM" id="SSF48264">
    <property type="entry name" value="Cytochrome P450"/>
    <property type="match status" value="1"/>
</dbReference>
<evidence type="ECO:0000256" key="1">
    <source>
        <dbReference type="ARBA" id="ARBA00001971"/>
    </source>
</evidence>
<dbReference type="Pfam" id="PF00067">
    <property type="entry name" value="p450"/>
    <property type="match status" value="1"/>
</dbReference>
<comment type="cofactor">
    <cofactor evidence="1">
        <name>heme</name>
        <dbReference type="ChEBI" id="CHEBI:30413"/>
    </cofactor>
</comment>
<keyword evidence="8" id="KW-0812">Transmembrane</keyword>
<evidence type="ECO:0000256" key="6">
    <source>
        <dbReference type="ARBA" id="ARBA00023004"/>
    </source>
</evidence>
<dbReference type="InterPro" id="IPR036396">
    <property type="entry name" value="Cyt_P450_sf"/>
</dbReference>
<dbReference type="InterPro" id="IPR001128">
    <property type="entry name" value="Cyt_P450"/>
</dbReference>
<sequence length="400" mass="45552">MEQLGIDTVTSQSFFVFGTVTLVWFVVSTVTSWYQLRHIPGPWLASVSNLWMIRASTSTRLSEVFEEAGESYGSLVRIGPNQILTSDADFLRKSAAVRGTYNRSPWYIAFRWQPYVDSVFNLQDHVVHDKRKGQISTAYNTTGREVDLIEPSIDEQILVMLHVLRTKYVHKHEKSNPPLLDFADFSSFLTMDVISRAAFGEEFGHLRTDSDVTGFLTHLREQWPMVSLVNETPLLRSLFYSKIYLRLFGPNITAKTGFGKLMSGVVRIVQQRYAKPETQMRNDMLGSWIQHELTEQESEAEGMLSLIAGSETTASVMRITFLCLLSSAPVYRKLKAVVKEAVSSGTVAEPISYGMAKEMPYLRLFRHFDFTVAYPAKPWNSKCYNVFVEDNMWVRVTEAA</sequence>
<comment type="caution">
    <text evidence="9">The sequence shown here is derived from an EMBL/GenBank/DDBJ whole genome shotgun (WGS) entry which is preliminary data.</text>
</comment>
<dbReference type="EMBL" id="JAWRVE010000038">
    <property type="protein sequence ID" value="KAL1870200.1"/>
    <property type="molecule type" value="Genomic_DNA"/>
</dbReference>
<protein>
    <recommendedName>
        <fullName evidence="11">Cytochrome P450</fullName>
    </recommendedName>
</protein>
<evidence type="ECO:0000313" key="9">
    <source>
        <dbReference type="EMBL" id="KAL1870200.1"/>
    </source>
</evidence>
<comment type="similarity">
    <text evidence="2">Belongs to the cytochrome P450 family.</text>
</comment>
<gene>
    <name evidence="9" type="ORF">Daus18300_005264</name>
</gene>
<keyword evidence="8" id="KW-0472">Membrane</keyword>